<dbReference type="GO" id="GO:0016301">
    <property type="term" value="F:kinase activity"/>
    <property type="evidence" value="ECO:0007669"/>
    <property type="project" value="UniProtKB-KW"/>
</dbReference>
<evidence type="ECO:0000256" key="6">
    <source>
        <dbReference type="ARBA" id="ARBA00016544"/>
    </source>
</evidence>
<protein>
    <recommendedName>
        <fullName evidence="6 16">Phosphoenolpyruvate-protein phosphotransferase</fullName>
        <ecNumber evidence="5 16">2.7.3.9</ecNumber>
    </recommendedName>
    <alternativeName>
        <fullName evidence="15 16">Phosphotransferase system, enzyme I</fullName>
    </alternativeName>
</protein>
<evidence type="ECO:0000256" key="2">
    <source>
        <dbReference type="ARBA" id="ARBA00001946"/>
    </source>
</evidence>
<keyword evidence="11 16" id="KW-0598">Phosphotransferase system</keyword>
<evidence type="ECO:0000256" key="19">
    <source>
        <dbReference type="PIRSR" id="PIRSR000732-3"/>
    </source>
</evidence>
<dbReference type="NCBIfam" id="TIGR01417">
    <property type="entry name" value="PTS_I_fam"/>
    <property type="match status" value="1"/>
</dbReference>
<dbReference type="Pfam" id="PF05524">
    <property type="entry name" value="PEP-utilisers_N"/>
    <property type="match status" value="1"/>
</dbReference>
<comment type="subcellular location">
    <subcellularLocation>
        <location evidence="3 16">Cytoplasm</location>
    </subcellularLocation>
</comment>
<dbReference type="InterPro" id="IPR008279">
    <property type="entry name" value="PEP-util_enz_mobile_dom"/>
</dbReference>
<keyword evidence="12 16" id="KW-0479">Metal-binding</keyword>
<sequence>MGAASGGLAASGGVLGAAGALAASPGIVVGAVRQREAAGGGAEAARVAGEPEVERERLLAALGRAGAEVRRTRERVAGELGEAEAEIFDAHAMLLEDPELRSAAFDRIDDGAEAGAAWAAAVGEAETAWSALADPYLRARAADLAALRAQVVTALRTAAAGPTATAGAAGPAAVAGAGADAEGLVLVAEDLTPGEAVGLAGVVGVVLAAGAPTSHGVILLRSRGIPAVVAAGGGVLSLPDGTPIAFDGTTGELVVDPSPGVRARFVGERDSAAARASSAASRASLGAVTRDGVRIEVGANLGSVADARAAAANGADLAGLVRTEFLFLDRETAPDVDEQTAAYRALAEALGGRRLTLRTLDVGGDKPLRYAPVPPTANPFLSVRGLRFSLVRPDLFRAQLTAIVRVAVETPVTVLFPMVSTVDELRAARAALDDVLRAEQASPAGLRVGAMIEVPAAALKASALAPFVDVFSIGTNDLTQYTLAAARGDGGVAALGDPWDPGVLRLVDSVCRGASDRVTVSVCGEFAGDPGAASVLIGLGVRELSVAPARVPEVKQAVRELTAATATTTASAALAAPTASEARATALG</sequence>
<evidence type="ECO:0000256" key="1">
    <source>
        <dbReference type="ARBA" id="ARBA00000683"/>
    </source>
</evidence>
<keyword evidence="8 16" id="KW-0963">Cytoplasm</keyword>
<dbReference type="InterPro" id="IPR023151">
    <property type="entry name" value="PEP_util_CS"/>
</dbReference>
<feature type="binding site" evidence="19">
    <location>
        <position position="453"/>
    </location>
    <ligand>
        <name>Mg(2+)</name>
        <dbReference type="ChEBI" id="CHEBI:18420"/>
    </ligand>
</feature>
<evidence type="ECO:0000256" key="3">
    <source>
        <dbReference type="ARBA" id="ARBA00004496"/>
    </source>
</evidence>
<dbReference type="OrthoDB" id="9765468at2"/>
<dbReference type="InterPro" id="IPR008731">
    <property type="entry name" value="PTS_EIN"/>
</dbReference>
<organism evidence="23 24">
    <name type="scientific">Cryptosporangium phraense</name>
    <dbReference type="NCBI Taxonomy" id="2593070"/>
    <lineage>
        <taxon>Bacteria</taxon>
        <taxon>Bacillati</taxon>
        <taxon>Actinomycetota</taxon>
        <taxon>Actinomycetes</taxon>
        <taxon>Cryptosporangiales</taxon>
        <taxon>Cryptosporangiaceae</taxon>
        <taxon>Cryptosporangium</taxon>
    </lineage>
</organism>
<dbReference type="GO" id="GO:0008965">
    <property type="term" value="F:phosphoenolpyruvate-protein phosphotransferase activity"/>
    <property type="evidence" value="ECO:0007669"/>
    <property type="project" value="UniProtKB-EC"/>
</dbReference>
<evidence type="ECO:0000256" key="11">
    <source>
        <dbReference type="ARBA" id="ARBA00022683"/>
    </source>
</evidence>
<dbReference type="EC" id="2.7.3.9" evidence="5 16"/>
<reference evidence="23 24" key="1">
    <citation type="submission" date="2019-07" db="EMBL/GenBank/DDBJ databases">
        <title>Cryptosporangium phraense sp. nov., isolated from plant litter.</title>
        <authorList>
            <person name="Suriyachadkun C."/>
        </authorList>
    </citation>
    <scope>NUCLEOTIDE SEQUENCE [LARGE SCALE GENOMIC DNA]</scope>
    <source>
        <strain evidence="23 24">A-T 5661</strain>
    </source>
</reference>
<dbReference type="PRINTS" id="PR01736">
    <property type="entry name" value="PHPHTRNFRASE"/>
</dbReference>
<dbReference type="InterPro" id="IPR040442">
    <property type="entry name" value="Pyrv_kinase-like_dom_sf"/>
</dbReference>
<feature type="binding site" evidence="18">
    <location>
        <position position="322"/>
    </location>
    <ligand>
        <name>phosphoenolpyruvate</name>
        <dbReference type="ChEBI" id="CHEBI:58702"/>
    </ligand>
</feature>
<evidence type="ECO:0000256" key="5">
    <source>
        <dbReference type="ARBA" id="ARBA00012232"/>
    </source>
</evidence>
<evidence type="ECO:0000256" key="16">
    <source>
        <dbReference type="PIRNR" id="PIRNR000732"/>
    </source>
</evidence>
<dbReference type="PIRSF" id="PIRSF000732">
    <property type="entry name" value="PTS_enzyme_I"/>
    <property type="match status" value="1"/>
</dbReference>
<evidence type="ECO:0000256" key="13">
    <source>
        <dbReference type="ARBA" id="ARBA00022777"/>
    </source>
</evidence>
<evidence type="ECO:0000256" key="17">
    <source>
        <dbReference type="PIRSR" id="PIRSR000732-1"/>
    </source>
</evidence>
<dbReference type="Pfam" id="PF02896">
    <property type="entry name" value="PEP-utilizers_C"/>
    <property type="match status" value="1"/>
</dbReference>
<dbReference type="Gene3D" id="3.20.20.60">
    <property type="entry name" value="Phosphoenolpyruvate-binding domains"/>
    <property type="match status" value="1"/>
</dbReference>
<keyword evidence="14 16" id="KW-0460">Magnesium</keyword>
<comment type="cofactor">
    <cofactor evidence="2 16 19">
        <name>Mg(2+)</name>
        <dbReference type="ChEBI" id="CHEBI:18420"/>
    </cofactor>
</comment>
<dbReference type="InterPro" id="IPR000121">
    <property type="entry name" value="PEP_util_C"/>
</dbReference>
<dbReference type="SUPFAM" id="SSF47831">
    <property type="entry name" value="Enzyme I of the PEP:sugar phosphotransferase system HPr-binding (sub)domain"/>
    <property type="match status" value="1"/>
</dbReference>
<dbReference type="SUPFAM" id="SSF52009">
    <property type="entry name" value="Phosphohistidine domain"/>
    <property type="match status" value="1"/>
</dbReference>
<evidence type="ECO:0000313" key="23">
    <source>
        <dbReference type="EMBL" id="TQS40953.1"/>
    </source>
</evidence>
<comment type="function">
    <text evidence="16">General (non sugar-specific) component of the phosphoenolpyruvate-dependent sugar phosphotransferase system (sugar PTS). This major carbohydrate active-transport system catalyzes the phosphorylation of incoming sugar substrates concomitantly with their translocation across the cell membrane. Enzyme I transfers the phosphoryl group from phosphoenolpyruvate (PEP) to the phosphoryl carrier protein (HPr).</text>
</comment>
<evidence type="ECO:0000256" key="18">
    <source>
        <dbReference type="PIRSR" id="PIRSR000732-2"/>
    </source>
</evidence>
<comment type="similarity">
    <text evidence="4 16">Belongs to the PEP-utilizing enzyme family.</text>
</comment>
<evidence type="ECO:0000256" key="12">
    <source>
        <dbReference type="ARBA" id="ARBA00022723"/>
    </source>
</evidence>
<evidence type="ECO:0000256" key="15">
    <source>
        <dbReference type="ARBA" id="ARBA00033235"/>
    </source>
</evidence>
<dbReference type="InterPro" id="IPR050499">
    <property type="entry name" value="PEP-utilizing_PTS_enzyme"/>
</dbReference>
<dbReference type="SUPFAM" id="SSF51621">
    <property type="entry name" value="Phosphoenolpyruvate/pyruvate domain"/>
    <property type="match status" value="1"/>
</dbReference>
<dbReference type="PANTHER" id="PTHR46244:SF6">
    <property type="entry name" value="PHOSPHOENOLPYRUVATE-PROTEIN PHOSPHOTRANSFERASE"/>
    <property type="match status" value="1"/>
</dbReference>
<feature type="domain" description="PEP-utilising enzyme C-terminal" evidence="21">
    <location>
        <begin position="283"/>
        <end position="561"/>
    </location>
</feature>
<keyword evidence="10 16" id="KW-0808">Transferase</keyword>
<dbReference type="AlphaFoldDB" id="A0A545AI08"/>
<dbReference type="GO" id="GO:0046872">
    <property type="term" value="F:metal ion binding"/>
    <property type="evidence" value="ECO:0007669"/>
    <property type="project" value="UniProtKB-KW"/>
</dbReference>
<dbReference type="Proteomes" id="UP000317982">
    <property type="component" value="Unassembled WGS sequence"/>
</dbReference>
<evidence type="ECO:0000256" key="8">
    <source>
        <dbReference type="ARBA" id="ARBA00022490"/>
    </source>
</evidence>
<feature type="binding site" evidence="18">
    <location>
        <begin position="476"/>
        <end position="477"/>
    </location>
    <ligand>
        <name>phosphoenolpyruvate</name>
        <dbReference type="ChEBI" id="CHEBI:58702"/>
    </ligand>
</feature>
<dbReference type="InParanoid" id="A0A545AI08"/>
<dbReference type="InterPro" id="IPR006318">
    <property type="entry name" value="PTS_EI-like"/>
</dbReference>
<feature type="domain" description="Phosphotransferase system enzyme I N-terminal" evidence="22">
    <location>
        <begin position="21"/>
        <end position="140"/>
    </location>
</feature>
<keyword evidence="24" id="KW-1185">Reference proteome</keyword>
<keyword evidence="23" id="KW-0670">Pyruvate</keyword>
<evidence type="ECO:0000259" key="20">
    <source>
        <dbReference type="Pfam" id="PF00391"/>
    </source>
</evidence>
<comment type="catalytic activity">
    <reaction evidence="1 16">
        <text>L-histidyl-[protein] + phosphoenolpyruvate = N(pros)-phospho-L-histidyl-[protein] + pyruvate</text>
        <dbReference type="Rhea" id="RHEA:23880"/>
        <dbReference type="Rhea" id="RHEA-COMP:9745"/>
        <dbReference type="Rhea" id="RHEA-COMP:9746"/>
        <dbReference type="ChEBI" id="CHEBI:15361"/>
        <dbReference type="ChEBI" id="CHEBI:29979"/>
        <dbReference type="ChEBI" id="CHEBI:58702"/>
        <dbReference type="ChEBI" id="CHEBI:64837"/>
        <dbReference type="EC" id="2.7.3.9"/>
    </reaction>
</comment>
<dbReference type="Gene3D" id="1.10.274.10">
    <property type="entry name" value="PtsI, HPr-binding domain"/>
    <property type="match status" value="1"/>
</dbReference>
<evidence type="ECO:0000259" key="21">
    <source>
        <dbReference type="Pfam" id="PF02896"/>
    </source>
</evidence>
<evidence type="ECO:0000256" key="9">
    <source>
        <dbReference type="ARBA" id="ARBA00022597"/>
    </source>
</evidence>
<dbReference type="PANTHER" id="PTHR46244">
    <property type="entry name" value="PHOSPHOENOLPYRUVATE-PROTEIN PHOSPHOTRANSFERASE"/>
    <property type="match status" value="1"/>
</dbReference>
<evidence type="ECO:0000256" key="4">
    <source>
        <dbReference type="ARBA" id="ARBA00007837"/>
    </source>
</evidence>
<dbReference type="Gene3D" id="3.50.30.10">
    <property type="entry name" value="Phosphohistidine domain"/>
    <property type="match status" value="1"/>
</dbReference>
<keyword evidence="7 16" id="KW-0813">Transport</keyword>
<evidence type="ECO:0000256" key="10">
    <source>
        <dbReference type="ARBA" id="ARBA00022679"/>
    </source>
</evidence>
<feature type="binding site" evidence="18">
    <location>
        <position position="487"/>
    </location>
    <ligand>
        <name>phosphoenolpyruvate</name>
        <dbReference type="ChEBI" id="CHEBI:58702"/>
    </ligand>
</feature>
<feature type="binding site" evidence="19">
    <location>
        <position position="477"/>
    </location>
    <ligand>
        <name>Mg(2+)</name>
        <dbReference type="ChEBI" id="CHEBI:18420"/>
    </ligand>
</feature>
<evidence type="ECO:0000259" key="22">
    <source>
        <dbReference type="Pfam" id="PF05524"/>
    </source>
</evidence>
<name>A0A545AI08_9ACTN</name>
<evidence type="ECO:0000313" key="24">
    <source>
        <dbReference type="Proteomes" id="UP000317982"/>
    </source>
</evidence>
<dbReference type="InterPro" id="IPR024692">
    <property type="entry name" value="PTS_EI"/>
</dbReference>
<dbReference type="GO" id="GO:0009401">
    <property type="term" value="P:phosphoenolpyruvate-dependent sugar phosphotransferase system"/>
    <property type="evidence" value="ECO:0007669"/>
    <property type="project" value="UniProtKB-KW"/>
</dbReference>
<feature type="active site" description="Tele-phosphohistidine intermediate" evidence="17">
    <location>
        <position position="215"/>
    </location>
</feature>
<dbReference type="PROSITE" id="PS00742">
    <property type="entry name" value="PEP_ENZYMES_2"/>
    <property type="match status" value="1"/>
</dbReference>
<feature type="domain" description="PEP-utilising enzyme mobile" evidence="20">
    <location>
        <begin position="182"/>
        <end position="251"/>
    </location>
</feature>
<evidence type="ECO:0000256" key="7">
    <source>
        <dbReference type="ARBA" id="ARBA00022448"/>
    </source>
</evidence>
<keyword evidence="9 16" id="KW-0762">Sugar transport</keyword>
<accession>A0A545AI08</accession>
<gene>
    <name evidence="23" type="primary">ptsP</name>
    <name evidence="23" type="ORF">FL583_32495</name>
</gene>
<dbReference type="Pfam" id="PF00391">
    <property type="entry name" value="PEP-utilizers"/>
    <property type="match status" value="1"/>
</dbReference>
<feature type="active site" description="Proton donor" evidence="17">
    <location>
        <position position="523"/>
    </location>
</feature>
<keyword evidence="13 16" id="KW-0418">Kinase</keyword>
<proteinExistence type="inferred from homology"/>
<evidence type="ECO:0000256" key="14">
    <source>
        <dbReference type="ARBA" id="ARBA00022842"/>
    </source>
</evidence>
<dbReference type="GO" id="GO:0005737">
    <property type="term" value="C:cytoplasm"/>
    <property type="evidence" value="ECO:0007669"/>
    <property type="project" value="UniProtKB-SubCell"/>
</dbReference>
<comment type="caution">
    <text evidence="23">The sequence shown here is derived from an EMBL/GenBank/DDBJ whole genome shotgun (WGS) entry which is preliminary data.</text>
</comment>
<dbReference type="InterPro" id="IPR015813">
    <property type="entry name" value="Pyrv/PenolPyrv_kinase-like_dom"/>
</dbReference>
<dbReference type="InterPro" id="IPR036637">
    <property type="entry name" value="Phosphohistidine_dom_sf"/>
</dbReference>
<feature type="binding site" evidence="18">
    <location>
        <position position="358"/>
    </location>
    <ligand>
        <name>phosphoenolpyruvate</name>
        <dbReference type="ChEBI" id="CHEBI:58702"/>
    </ligand>
</feature>
<dbReference type="InterPro" id="IPR036618">
    <property type="entry name" value="PtsI_HPr-bd_sf"/>
</dbReference>
<dbReference type="EMBL" id="VIRS01000032">
    <property type="protein sequence ID" value="TQS40953.1"/>
    <property type="molecule type" value="Genomic_DNA"/>
</dbReference>